<sequence>MGYDMYWVRQADGEAEALAAAEQVWEEALKARDLIDDQRGIFDEGRMADRLPRRRIPARRVRGLLTR</sequence>
<keyword evidence="2" id="KW-1185">Reference proteome</keyword>
<name>A0A8J3V883_9ACTN</name>
<dbReference type="Proteomes" id="UP000605992">
    <property type="component" value="Unassembled WGS sequence"/>
</dbReference>
<dbReference type="RefSeq" id="WP_203947965.1">
    <property type="nucleotide sequence ID" value="NZ_BOOR01000056.1"/>
</dbReference>
<protein>
    <submittedName>
        <fullName evidence="1">Uncharacterized protein</fullName>
    </submittedName>
</protein>
<gene>
    <name evidence="1" type="ORF">Pth03_62390</name>
</gene>
<reference evidence="1" key="1">
    <citation type="submission" date="2021-01" db="EMBL/GenBank/DDBJ databases">
        <title>Whole genome shotgun sequence of Planotetraspora thailandica NBRC 104271.</title>
        <authorList>
            <person name="Komaki H."/>
            <person name="Tamura T."/>
        </authorList>
    </citation>
    <scope>NUCLEOTIDE SEQUENCE</scope>
    <source>
        <strain evidence="1">NBRC 104271</strain>
    </source>
</reference>
<comment type="caution">
    <text evidence="1">The sequence shown here is derived from an EMBL/GenBank/DDBJ whole genome shotgun (WGS) entry which is preliminary data.</text>
</comment>
<evidence type="ECO:0000313" key="1">
    <source>
        <dbReference type="EMBL" id="GII57850.1"/>
    </source>
</evidence>
<dbReference type="AlphaFoldDB" id="A0A8J3V883"/>
<evidence type="ECO:0000313" key="2">
    <source>
        <dbReference type="Proteomes" id="UP000605992"/>
    </source>
</evidence>
<organism evidence="1 2">
    <name type="scientific">Planotetraspora thailandica</name>
    <dbReference type="NCBI Taxonomy" id="487172"/>
    <lineage>
        <taxon>Bacteria</taxon>
        <taxon>Bacillati</taxon>
        <taxon>Actinomycetota</taxon>
        <taxon>Actinomycetes</taxon>
        <taxon>Streptosporangiales</taxon>
        <taxon>Streptosporangiaceae</taxon>
        <taxon>Planotetraspora</taxon>
    </lineage>
</organism>
<proteinExistence type="predicted"/>
<accession>A0A8J3V883</accession>
<dbReference type="EMBL" id="BOOR01000056">
    <property type="protein sequence ID" value="GII57850.1"/>
    <property type="molecule type" value="Genomic_DNA"/>
</dbReference>